<dbReference type="Proteomes" id="UP000245207">
    <property type="component" value="Unassembled WGS sequence"/>
</dbReference>
<feature type="domain" description="KIB1-4 beta-propeller" evidence="1">
    <location>
        <begin position="28"/>
        <end position="279"/>
    </location>
</feature>
<dbReference type="AlphaFoldDB" id="A0A2U1KB67"/>
<comment type="caution">
    <text evidence="2">The sequence shown here is derived from an EMBL/GenBank/DDBJ whole genome shotgun (WGS) entry which is preliminary data.</text>
</comment>
<proteinExistence type="predicted"/>
<feature type="domain" description="KIB1-4 beta-propeller" evidence="1">
    <location>
        <begin position="471"/>
        <end position="693"/>
    </location>
</feature>
<protein>
    <recommendedName>
        <fullName evidence="1">KIB1-4 beta-propeller domain-containing protein</fullName>
    </recommendedName>
</protein>
<dbReference type="OrthoDB" id="1863935at2759"/>
<dbReference type="Pfam" id="PF03478">
    <property type="entry name" value="Beta-prop_KIB1-4"/>
    <property type="match status" value="2"/>
</dbReference>
<sequence>MEAKHTEIKHPWFVSQKVEDEGEFHILFNIHDPMSHYRCQIPELLGKRLRGCFHGCWAVLSSNYPCDVIWSLWNPITSKIINLPPLNIMVIRYSGPEGDHISECCLSAPPEDPNSVLLLTSNAKPNFLYCRLGIDSYNRKELRWTESTYANQIKMITGSDGWLLCLTCCNGKVYANIKLSGNRSRTLLIVEVNIVINDCEVVEITLLPILEFVTPFIIDCGCISPILKGSSTELFLVVLGLKDKRKTVGAVKLLKLDMNNKTWEEIQDLKDTILSVELNTGSPIFYSPAIASSEFGAGTNHVSAWAMLECTRLEGDRVHLESKQDKEVHKEDKIVVRSVKGNHKTESHLRNGLLKMKEFCVGVECLKLSSIPYVGYECRLESDKADDDESHLLNLPPHVLEMLMEFCAGVEYLKFRSTCKRCHLAAPLIPWNNGKASKIMQKYSLPSPWLIVFDKHKGIITLTDPMFGDKYFIKTPQELICDDFQIMCSRFGWLLILKPGGSLMFFNPFTSDILELPELLDTYKICFSAPPTPPDCMVVGITVGGLPPCQACIHIVGGEPSWRRIFLNVQGDEFINSITFYGPDLYALREDRGFDVFREMGREKHAWWRDLAKAPASCCTSSLPQCFHLRCDRHILRVIVGKFGESVEIFTLTVSQKWLKVVKLRKHMIFICGDSSVCLDAKTPQMENKIYFPTSPIMYYSLETCRFHTLNNEDSFGDFFGTKHHLSPHGWIEPSWS</sequence>
<gene>
    <name evidence="2" type="ORF">CTI12_AA623240</name>
</gene>
<dbReference type="InterPro" id="IPR005174">
    <property type="entry name" value="KIB1-4_b-propeller"/>
</dbReference>
<name>A0A2U1KB67_ARTAN</name>
<organism evidence="2 3">
    <name type="scientific">Artemisia annua</name>
    <name type="common">Sweet wormwood</name>
    <dbReference type="NCBI Taxonomy" id="35608"/>
    <lineage>
        <taxon>Eukaryota</taxon>
        <taxon>Viridiplantae</taxon>
        <taxon>Streptophyta</taxon>
        <taxon>Embryophyta</taxon>
        <taxon>Tracheophyta</taxon>
        <taxon>Spermatophyta</taxon>
        <taxon>Magnoliopsida</taxon>
        <taxon>eudicotyledons</taxon>
        <taxon>Gunneridae</taxon>
        <taxon>Pentapetalae</taxon>
        <taxon>asterids</taxon>
        <taxon>campanulids</taxon>
        <taxon>Asterales</taxon>
        <taxon>Asteraceae</taxon>
        <taxon>Asteroideae</taxon>
        <taxon>Anthemideae</taxon>
        <taxon>Artemisiinae</taxon>
        <taxon>Artemisia</taxon>
    </lineage>
</organism>
<dbReference type="EMBL" id="PKPP01024290">
    <property type="protein sequence ID" value="PWA34004.1"/>
    <property type="molecule type" value="Genomic_DNA"/>
</dbReference>
<evidence type="ECO:0000313" key="2">
    <source>
        <dbReference type="EMBL" id="PWA34004.1"/>
    </source>
</evidence>
<accession>A0A2U1KB67</accession>
<keyword evidence="3" id="KW-1185">Reference proteome</keyword>
<evidence type="ECO:0000259" key="1">
    <source>
        <dbReference type="Pfam" id="PF03478"/>
    </source>
</evidence>
<dbReference type="PANTHER" id="PTHR33127">
    <property type="entry name" value="TRANSMEMBRANE PROTEIN"/>
    <property type="match status" value="1"/>
</dbReference>
<dbReference type="PANTHER" id="PTHR33127:SF5">
    <property type="entry name" value="TRANSMEMBRANE PROTEIN"/>
    <property type="match status" value="1"/>
</dbReference>
<evidence type="ECO:0000313" key="3">
    <source>
        <dbReference type="Proteomes" id="UP000245207"/>
    </source>
</evidence>
<reference evidence="2 3" key="1">
    <citation type="journal article" date="2018" name="Mol. Plant">
        <title>The genome of Artemisia annua provides insight into the evolution of Asteraceae family and artemisinin biosynthesis.</title>
        <authorList>
            <person name="Shen Q."/>
            <person name="Zhang L."/>
            <person name="Liao Z."/>
            <person name="Wang S."/>
            <person name="Yan T."/>
            <person name="Shi P."/>
            <person name="Liu M."/>
            <person name="Fu X."/>
            <person name="Pan Q."/>
            <person name="Wang Y."/>
            <person name="Lv Z."/>
            <person name="Lu X."/>
            <person name="Zhang F."/>
            <person name="Jiang W."/>
            <person name="Ma Y."/>
            <person name="Chen M."/>
            <person name="Hao X."/>
            <person name="Li L."/>
            <person name="Tang Y."/>
            <person name="Lv G."/>
            <person name="Zhou Y."/>
            <person name="Sun X."/>
            <person name="Brodelius P.E."/>
            <person name="Rose J.K.C."/>
            <person name="Tang K."/>
        </authorList>
    </citation>
    <scope>NUCLEOTIDE SEQUENCE [LARGE SCALE GENOMIC DNA]</scope>
    <source>
        <strain evidence="3">cv. Huhao1</strain>
        <tissue evidence="2">Leaf</tissue>
    </source>
</reference>